<proteinExistence type="predicted"/>
<keyword evidence="1" id="KW-0175">Coiled coil</keyword>
<dbReference type="EnsemblMetazoa" id="GAUT048369-RA">
    <property type="protein sequence ID" value="GAUT048369-PA"/>
    <property type="gene ID" value="GAUT048369"/>
</dbReference>
<organism evidence="3 4">
    <name type="scientific">Glossina austeni</name>
    <name type="common">Savannah tsetse fly</name>
    <dbReference type="NCBI Taxonomy" id="7395"/>
    <lineage>
        <taxon>Eukaryota</taxon>
        <taxon>Metazoa</taxon>
        <taxon>Ecdysozoa</taxon>
        <taxon>Arthropoda</taxon>
        <taxon>Hexapoda</taxon>
        <taxon>Insecta</taxon>
        <taxon>Pterygota</taxon>
        <taxon>Neoptera</taxon>
        <taxon>Endopterygota</taxon>
        <taxon>Diptera</taxon>
        <taxon>Brachycera</taxon>
        <taxon>Muscomorpha</taxon>
        <taxon>Hippoboscoidea</taxon>
        <taxon>Glossinidae</taxon>
        <taxon>Glossina</taxon>
    </lineage>
</organism>
<evidence type="ECO:0000256" key="1">
    <source>
        <dbReference type="SAM" id="Coils"/>
    </source>
</evidence>
<evidence type="ECO:0000256" key="2">
    <source>
        <dbReference type="SAM" id="MobiDB-lite"/>
    </source>
</evidence>
<sequence length="270" mass="31502">MTSFALRCFRCYKRLENLSVCPNCREFLLPYYEEKTKEELLLDEIKSKLKGCEAEIEGLCKDLNAIKNDCKQLEKDYEISDDDMPPLQHDTLECSSALEDTVQQLQTKTDSLIKSQKLIAEENRILSERLDYLCTEMQRQTVKYEQLSTENKNMQSVINQLNDTKLESGMKLKKPADNAKQENKKKKTINKTNRSEKHLLYEPINGTNFANRYFKDCDRRTSEADDESKNSKMRTVPNKREGTRKLIERKPKNMSKVRSNGAILNICFDK</sequence>
<dbReference type="VEuPathDB" id="VectorBase:GAUT048369"/>
<evidence type="ECO:0000313" key="3">
    <source>
        <dbReference type="EnsemblMetazoa" id="GAUT048369-PA"/>
    </source>
</evidence>
<name>A0A1A9VUS3_GLOAU</name>
<feature type="region of interest" description="Disordered" evidence="2">
    <location>
        <begin position="174"/>
        <end position="193"/>
    </location>
</feature>
<feature type="region of interest" description="Disordered" evidence="2">
    <location>
        <begin position="219"/>
        <end position="240"/>
    </location>
</feature>
<feature type="compositionally biased region" description="Basic and acidic residues" evidence="2">
    <location>
        <begin position="219"/>
        <end position="230"/>
    </location>
</feature>
<dbReference type="SUPFAM" id="SSF57997">
    <property type="entry name" value="Tropomyosin"/>
    <property type="match status" value="1"/>
</dbReference>
<reference evidence="3" key="1">
    <citation type="submission" date="2020-05" db="UniProtKB">
        <authorList>
            <consortium name="EnsemblMetazoa"/>
        </authorList>
    </citation>
    <scope>IDENTIFICATION</scope>
    <source>
        <strain evidence="3">TTRI</strain>
    </source>
</reference>
<evidence type="ECO:0000313" key="4">
    <source>
        <dbReference type="Proteomes" id="UP000078200"/>
    </source>
</evidence>
<protein>
    <submittedName>
        <fullName evidence="3">Uncharacterized protein</fullName>
    </submittedName>
</protein>
<feature type="coiled-coil region" evidence="1">
    <location>
        <begin position="42"/>
        <end position="83"/>
    </location>
</feature>
<keyword evidence="4" id="KW-1185">Reference proteome</keyword>
<dbReference type="AlphaFoldDB" id="A0A1A9VUS3"/>
<dbReference type="Proteomes" id="UP000078200">
    <property type="component" value="Unassembled WGS sequence"/>
</dbReference>
<accession>A0A1A9VUS3</accession>